<feature type="transmembrane region" description="Helical" evidence="8">
    <location>
        <begin position="12"/>
        <end position="28"/>
    </location>
</feature>
<evidence type="ECO:0000256" key="2">
    <source>
        <dbReference type="ARBA" id="ARBA00010694"/>
    </source>
</evidence>
<protein>
    <recommendedName>
        <fullName evidence="7">Adenosine 3'-phospho 5'-phosphosulfate transporter 1</fullName>
    </recommendedName>
</protein>
<dbReference type="PANTHER" id="PTHR10778">
    <property type="entry name" value="SOLUTE CARRIER FAMILY 35 MEMBER B"/>
    <property type="match status" value="1"/>
</dbReference>
<gene>
    <name evidence="9" type="ORF">X975_14633</name>
</gene>
<feature type="non-terminal residue" evidence="9">
    <location>
        <position position="383"/>
    </location>
</feature>
<comment type="similarity">
    <text evidence="2">Belongs to the nucleotide-sugar transporter family. SLC35B subfamily.</text>
</comment>
<feature type="transmembrane region" description="Helical" evidence="8">
    <location>
        <begin position="231"/>
        <end position="248"/>
    </location>
</feature>
<evidence type="ECO:0000256" key="6">
    <source>
        <dbReference type="ARBA" id="ARBA00023136"/>
    </source>
</evidence>
<dbReference type="Pfam" id="PF08449">
    <property type="entry name" value="UAA"/>
    <property type="match status" value="1"/>
</dbReference>
<dbReference type="InterPro" id="IPR013657">
    <property type="entry name" value="SCL35B1-4/HUT1"/>
</dbReference>
<evidence type="ECO:0000256" key="5">
    <source>
        <dbReference type="ARBA" id="ARBA00022989"/>
    </source>
</evidence>
<feature type="transmembrane region" description="Helical" evidence="8">
    <location>
        <begin position="78"/>
        <end position="98"/>
    </location>
</feature>
<dbReference type="GO" id="GO:0005789">
    <property type="term" value="C:endoplasmic reticulum membrane"/>
    <property type="evidence" value="ECO:0007669"/>
    <property type="project" value="TreeGrafter"/>
</dbReference>
<proteinExistence type="inferred from homology"/>
<organism evidence="9 10">
    <name type="scientific">Stegodyphus mimosarum</name>
    <name type="common">African social velvet spider</name>
    <dbReference type="NCBI Taxonomy" id="407821"/>
    <lineage>
        <taxon>Eukaryota</taxon>
        <taxon>Metazoa</taxon>
        <taxon>Ecdysozoa</taxon>
        <taxon>Arthropoda</taxon>
        <taxon>Chelicerata</taxon>
        <taxon>Arachnida</taxon>
        <taxon>Araneae</taxon>
        <taxon>Araneomorphae</taxon>
        <taxon>Entelegynae</taxon>
        <taxon>Eresoidea</taxon>
        <taxon>Eresidae</taxon>
        <taxon>Stegodyphus</taxon>
    </lineage>
</organism>
<evidence type="ECO:0000313" key="10">
    <source>
        <dbReference type="Proteomes" id="UP000054359"/>
    </source>
</evidence>
<sequence length="383" mass="43335">MESWVFRLCLNLLGYATVAIPGALLVQYSKHAKFLDAPDNWFLKYVKLFVRGQEDTRLNDAAGNTTTTKYKRSTFQKAVTIMSCFAGLQISYLTWGILQEKIMTQEYHSSNGDTEKFSDSQFLVFVNRVLAFIFAGTYVVVSNQPKHIAPLYKYSYCSFSNIMSSWFQYEALKFVSFPTQVLTKASKIIPVMIMGKIISKKTYKYHEYATAVAISIGTAIFLLSGKKQDDIASSTTASGVGILLAYIVSDSFTSNWQSALFKQYHMTSVQMMCGVNFFSCIFTSISLLQQGGFVKSFLFLVKFSSFLWDCVLLSICSAVGQLFIFYTISEFGPVAFVIIMTVRQILAILLSCLIYHHTLTLSRVFGVFIVFSTIFLRIYLNHR</sequence>
<dbReference type="OMA" id="KIMTQHY"/>
<dbReference type="OrthoDB" id="10035043at2759"/>
<reference evidence="9 10" key="1">
    <citation type="submission" date="2013-11" db="EMBL/GenBank/DDBJ databases">
        <title>Genome sequencing of Stegodyphus mimosarum.</title>
        <authorList>
            <person name="Bechsgaard J."/>
        </authorList>
    </citation>
    <scope>NUCLEOTIDE SEQUENCE [LARGE SCALE GENOMIC DNA]</scope>
</reference>
<dbReference type="Proteomes" id="UP000054359">
    <property type="component" value="Unassembled WGS sequence"/>
</dbReference>
<evidence type="ECO:0000313" key="9">
    <source>
        <dbReference type="EMBL" id="KFM73208.1"/>
    </source>
</evidence>
<dbReference type="STRING" id="407821.A0A087U769"/>
<evidence type="ECO:0000256" key="4">
    <source>
        <dbReference type="ARBA" id="ARBA00022692"/>
    </source>
</evidence>
<feature type="transmembrane region" description="Helical" evidence="8">
    <location>
        <begin position="269"/>
        <end position="286"/>
    </location>
</feature>
<comment type="subcellular location">
    <subcellularLocation>
        <location evidence="1">Membrane</location>
        <topology evidence="1">Multi-pass membrane protein</topology>
    </subcellularLocation>
</comment>
<keyword evidence="10" id="KW-1185">Reference proteome</keyword>
<dbReference type="EMBL" id="KK118530">
    <property type="protein sequence ID" value="KFM73208.1"/>
    <property type="molecule type" value="Genomic_DNA"/>
</dbReference>
<dbReference type="GO" id="GO:0000139">
    <property type="term" value="C:Golgi membrane"/>
    <property type="evidence" value="ECO:0007669"/>
    <property type="project" value="TreeGrafter"/>
</dbReference>
<keyword evidence="5 8" id="KW-1133">Transmembrane helix</keyword>
<keyword evidence="3" id="KW-0813">Transport</keyword>
<accession>A0A087U769</accession>
<evidence type="ECO:0000256" key="8">
    <source>
        <dbReference type="SAM" id="Phobius"/>
    </source>
</evidence>
<feature type="transmembrane region" description="Helical" evidence="8">
    <location>
        <begin position="205"/>
        <end position="225"/>
    </location>
</feature>
<dbReference type="AlphaFoldDB" id="A0A087U769"/>
<keyword evidence="4 8" id="KW-0812">Transmembrane</keyword>
<keyword evidence="6 8" id="KW-0472">Membrane</keyword>
<dbReference type="PANTHER" id="PTHR10778:SF13">
    <property type="entry name" value="ADENOSINE 3'-PHOSPHO 5'-PHOSPHOSULFATE TRANSPORTER 1"/>
    <property type="match status" value="1"/>
</dbReference>
<feature type="transmembrane region" description="Helical" evidence="8">
    <location>
        <begin position="122"/>
        <end position="141"/>
    </location>
</feature>
<evidence type="ECO:0000256" key="3">
    <source>
        <dbReference type="ARBA" id="ARBA00022448"/>
    </source>
</evidence>
<feature type="transmembrane region" description="Helical" evidence="8">
    <location>
        <begin position="306"/>
        <end position="328"/>
    </location>
</feature>
<dbReference type="GO" id="GO:0046964">
    <property type="term" value="F:3'-phosphoadenosine 5'-phosphosulfate transmembrane transporter activity"/>
    <property type="evidence" value="ECO:0007669"/>
    <property type="project" value="TreeGrafter"/>
</dbReference>
<feature type="transmembrane region" description="Helical" evidence="8">
    <location>
        <begin position="335"/>
        <end position="356"/>
    </location>
</feature>
<feature type="transmembrane region" description="Helical" evidence="8">
    <location>
        <begin position="362"/>
        <end position="380"/>
    </location>
</feature>
<evidence type="ECO:0000256" key="7">
    <source>
        <dbReference type="ARBA" id="ARBA00039668"/>
    </source>
</evidence>
<evidence type="ECO:0000256" key="1">
    <source>
        <dbReference type="ARBA" id="ARBA00004141"/>
    </source>
</evidence>
<name>A0A087U769_STEMI</name>